<evidence type="ECO:0000313" key="1">
    <source>
        <dbReference type="EMBL" id="MBC8574446.1"/>
    </source>
</evidence>
<reference evidence="1 2" key="1">
    <citation type="submission" date="2020-08" db="EMBL/GenBank/DDBJ databases">
        <title>Genome public.</title>
        <authorList>
            <person name="Liu C."/>
            <person name="Sun Q."/>
        </authorList>
    </citation>
    <scope>NUCLEOTIDE SEQUENCE [LARGE SCALE GENOMIC DNA]</scope>
    <source>
        <strain evidence="1 2">NSJ-46</strain>
    </source>
</reference>
<proteinExistence type="predicted"/>
<dbReference type="RefSeq" id="WP_249309907.1">
    <property type="nucleotide sequence ID" value="NZ_JACRSZ010000022.1"/>
</dbReference>
<sequence>MKIYAEYEYYVEEFGAKMSAAEFKRYSRDASAYIKRATLGRSETYEGEELKLVTCAVAEAYCDVDKACIGGRMIASENNDGHTVSFSNAETDTEALKAKKAYQVMSSYLAGTGLLSRRVSRNDNCGF</sequence>
<protein>
    <submittedName>
        <fullName evidence="1">Uncharacterized protein</fullName>
    </submittedName>
</protein>
<gene>
    <name evidence="1" type="ORF">H8716_15445</name>
</gene>
<organism evidence="1 2">
    <name type="scientific">Jingyaoa shaoxingensis</name>
    <dbReference type="NCBI Taxonomy" id="2763671"/>
    <lineage>
        <taxon>Bacteria</taxon>
        <taxon>Bacillati</taxon>
        <taxon>Bacillota</taxon>
        <taxon>Clostridia</taxon>
        <taxon>Lachnospirales</taxon>
        <taxon>Lachnospiraceae</taxon>
        <taxon>Jingyaoa</taxon>
    </lineage>
</organism>
<evidence type="ECO:0000313" key="2">
    <source>
        <dbReference type="Proteomes" id="UP000657421"/>
    </source>
</evidence>
<keyword evidence="2" id="KW-1185">Reference proteome</keyword>
<dbReference type="Proteomes" id="UP000657421">
    <property type="component" value="Unassembled WGS sequence"/>
</dbReference>
<accession>A0ABR7NDG6</accession>
<name>A0ABR7NDG6_9FIRM</name>
<comment type="caution">
    <text evidence="1">The sequence shown here is derived from an EMBL/GenBank/DDBJ whole genome shotgun (WGS) entry which is preliminary data.</text>
</comment>
<dbReference type="EMBL" id="JACRSZ010000022">
    <property type="protein sequence ID" value="MBC8574446.1"/>
    <property type="molecule type" value="Genomic_DNA"/>
</dbReference>